<comment type="caution">
    <text evidence="1">The sequence shown here is derived from an EMBL/GenBank/DDBJ whole genome shotgun (WGS) entry which is preliminary data.</text>
</comment>
<keyword evidence="2" id="KW-1185">Reference proteome</keyword>
<organism evidence="1 2">
    <name type="scientific">Dentipellis fragilis</name>
    <dbReference type="NCBI Taxonomy" id="205917"/>
    <lineage>
        <taxon>Eukaryota</taxon>
        <taxon>Fungi</taxon>
        <taxon>Dikarya</taxon>
        <taxon>Basidiomycota</taxon>
        <taxon>Agaricomycotina</taxon>
        <taxon>Agaricomycetes</taxon>
        <taxon>Russulales</taxon>
        <taxon>Hericiaceae</taxon>
        <taxon>Dentipellis</taxon>
    </lineage>
</organism>
<evidence type="ECO:0000313" key="2">
    <source>
        <dbReference type="Proteomes" id="UP000298327"/>
    </source>
</evidence>
<proteinExistence type="predicted"/>
<gene>
    <name evidence="1" type="ORF">EVG20_g6503</name>
</gene>
<name>A0A4Y9YM00_9AGAM</name>
<evidence type="ECO:0000313" key="1">
    <source>
        <dbReference type="EMBL" id="TFY62980.1"/>
    </source>
</evidence>
<protein>
    <submittedName>
        <fullName evidence="1">Uncharacterized protein</fullName>
    </submittedName>
</protein>
<dbReference type="EMBL" id="SEOQ01000437">
    <property type="protein sequence ID" value="TFY62980.1"/>
    <property type="molecule type" value="Genomic_DNA"/>
</dbReference>
<dbReference type="AlphaFoldDB" id="A0A4Y9YM00"/>
<accession>A0A4Y9YM00</accession>
<dbReference type="Proteomes" id="UP000298327">
    <property type="component" value="Unassembled WGS sequence"/>
</dbReference>
<sequence length="239" mass="25836">MDVSEKSLYLVVFPHSHSDRPLPLAAFRHPSSIRTHAHADAAQSERTEGNDRCVAAVLILPYTDRASLGYRARVHCAPPHTHRAHPLHLCVASHPFILPVVSLVALVALPAPPLMPVTHTYHARCTRSASVPPLALMNINRSCRLSRQALPDVPCHPLPPCRIQCAAQARALTSPPADLSHVRAPPPPAYPSCGCATAATSRTGSRARLRLSRTHPLGAIFLPPPILNTLACTLTQHRV</sequence>
<reference evidence="1 2" key="1">
    <citation type="submission" date="2019-02" db="EMBL/GenBank/DDBJ databases">
        <title>Genome sequencing of the rare red list fungi Dentipellis fragilis.</title>
        <authorList>
            <person name="Buettner E."/>
            <person name="Kellner H."/>
        </authorList>
    </citation>
    <scope>NUCLEOTIDE SEQUENCE [LARGE SCALE GENOMIC DNA]</scope>
    <source>
        <strain evidence="1 2">DSM 105465</strain>
    </source>
</reference>